<feature type="transmembrane region" description="Helical" evidence="1">
    <location>
        <begin position="101"/>
        <end position="119"/>
    </location>
</feature>
<feature type="transmembrane region" description="Helical" evidence="1">
    <location>
        <begin position="38"/>
        <end position="60"/>
    </location>
</feature>
<sequence length="124" mass="13920">MVACLMLTLHALNLHLVFLLLCMVCLVAGNQLLSSVYWIVKTFTLSLTVLLSPQIWLGVVLKKLYSLYNPDLTFLTSICLDLLTRVLICCFPILIRISANHLLLISSIVLLIGLVVRFVNTLTY</sequence>
<reference evidence="2" key="1">
    <citation type="submission" date="2020-12" db="EMBL/GenBank/DDBJ databases">
        <title>Virome analysis of Malus spp. and Prunus spp. sheds light on the etiology of phantom diseases in fruit trees.</title>
        <authorList>
            <person name="Diaz-Lara A."/>
            <person name="Al Rwahnih M."/>
        </authorList>
    </citation>
    <scope>NUCLEOTIDE SEQUENCE</scope>
    <source>
        <strain evidence="2">CRMAV/FT155</strain>
    </source>
</reference>
<feature type="transmembrane region" description="Helical" evidence="1">
    <location>
        <begin position="72"/>
        <end position="95"/>
    </location>
</feature>
<protein>
    <submittedName>
        <fullName evidence="2">Uncharacterized protein</fullName>
    </submittedName>
</protein>
<accession>A0A8A5XUX1</accession>
<feature type="transmembrane region" description="Helical" evidence="1">
    <location>
        <begin position="12"/>
        <end position="32"/>
    </location>
</feature>
<evidence type="ECO:0000256" key="1">
    <source>
        <dbReference type="SAM" id="Phobius"/>
    </source>
</evidence>
<keyword evidence="1" id="KW-0472">Membrane</keyword>
<keyword evidence="1" id="KW-1133">Transmembrane helix</keyword>
<dbReference type="EMBL" id="MW334940">
    <property type="protein sequence ID" value="QTH26255.1"/>
    <property type="molecule type" value="Genomic_RNA"/>
</dbReference>
<evidence type="ECO:0000313" key="2">
    <source>
        <dbReference type="EMBL" id="QTH26255.1"/>
    </source>
</evidence>
<keyword evidence="1" id="KW-0812">Transmembrane</keyword>
<name>A0A8A5XUX1_9VIRU</name>
<organism evidence="2">
    <name type="scientific">Cherry rusty mottle associated virus</name>
    <dbReference type="NCBI Taxonomy" id="1312929"/>
    <lineage>
        <taxon>Viruses</taxon>
        <taxon>Riboviria</taxon>
        <taxon>Orthornavirae</taxon>
        <taxon>Kitrinoviricota</taxon>
        <taxon>Alsuviricetes</taxon>
        <taxon>Tymovirales</taxon>
        <taxon>Betaflexiviridae</taxon>
        <taxon>Quinvirinae</taxon>
        <taxon>Robigovirus</taxon>
        <taxon>Robigovirus robigomaculae</taxon>
    </lineage>
</organism>
<proteinExistence type="predicted"/>